<evidence type="ECO:0000256" key="1">
    <source>
        <dbReference type="SAM" id="MobiDB-lite"/>
    </source>
</evidence>
<feature type="compositionally biased region" description="Pro residues" evidence="1">
    <location>
        <begin position="39"/>
        <end position="48"/>
    </location>
</feature>
<organism evidence="3 4">
    <name type="scientific">Rickenella mellea</name>
    <dbReference type="NCBI Taxonomy" id="50990"/>
    <lineage>
        <taxon>Eukaryota</taxon>
        <taxon>Fungi</taxon>
        <taxon>Dikarya</taxon>
        <taxon>Basidiomycota</taxon>
        <taxon>Agaricomycotina</taxon>
        <taxon>Agaricomycetes</taxon>
        <taxon>Hymenochaetales</taxon>
        <taxon>Rickenellaceae</taxon>
        <taxon>Rickenella</taxon>
    </lineage>
</organism>
<keyword evidence="4" id="KW-1185">Reference proteome</keyword>
<dbReference type="Proteomes" id="UP000294933">
    <property type="component" value="Unassembled WGS sequence"/>
</dbReference>
<dbReference type="STRING" id="50990.A0A4Y7PT88"/>
<dbReference type="OrthoDB" id="207120at2759"/>
<evidence type="ECO:0000313" key="3">
    <source>
        <dbReference type="EMBL" id="TDL17740.1"/>
    </source>
</evidence>
<evidence type="ECO:0000313" key="4">
    <source>
        <dbReference type="Proteomes" id="UP000294933"/>
    </source>
</evidence>
<gene>
    <name evidence="3" type="ORF">BD410DRAFT_882863</name>
</gene>
<dbReference type="Pfam" id="PF25459">
    <property type="entry name" value="AIM3_BBC1_C"/>
    <property type="match status" value="1"/>
</dbReference>
<accession>A0A4Y7PT88</accession>
<dbReference type="InterPro" id="IPR057402">
    <property type="entry name" value="AIM3_BBC1_C"/>
</dbReference>
<protein>
    <recommendedName>
        <fullName evidence="2">BBC1/AIM3 cysteine proteinase-fold domain-containing protein</fullName>
    </recommendedName>
</protein>
<name>A0A4Y7PT88_9AGAM</name>
<feature type="compositionally biased region" description="Polar residues" evidence="1">
    <location>
        <begin position="19"/>
        <end position="28"/>
    </location>
</feature>
<feature type="region of interest" description="Disordered" evidence="1">
    <location>
        <begin position="1"/>
        <end position="67"/>
    </location>
</feature>
<dbReference type="AlphaFoldDB" id="A0A4Y7PT88"/>
<dbReference type="VEuPathDB" id="FungiDB:BD410DRAFT_882863"/>
<reference evidence="3 4" key="1">
    <citation type="submission" date="2018-06" db="EMBL/GenBank/DDBJ databases">
        <title>A transcriptomic atlas of mushroom development highlights an independent origin of complex multicellularity.</title>
        <authorList>
            <consortium name="DOE Joint Genome Institute"/>
            <person name="Krizsan K."/>
            <person name="Almasi E."/>
            <person name="Merenyi Z."/>
            <person name="Sahu N."/>
            <person name="Viragh M."/>
            <person name="Koszo T."/>
            <person name="Mondo S."/>
            <person name="Kiss B."/>
            <person name="Balint B."/>
            <person name="Kues U."/>
            <person name="Barry K."/>
            <person name="Hegedus J.C."/>
            <person name="Henrissat B."/>
            <person name="Johnson J."/>
            <person name="Lipzen A."/>
            <person name="Ohm R."/>
            <person name="Nagy I."/>
            <person name="Pangilinan J."/>
            <person name="Yan J."/>
            <person name="Xiong Y."/>
            <person name="Grigoriev I.V."/>
            <person name="Hibbett D.S."/>
            <person name="Nagy L.G."/>
        </authorList>
    </citation>
    <scope>NUCLEOTIDE SEQUENCE [LARGE SCALE GENOMIC DNA]</scope>
    <source>
        <strain evidence="3 4">SZMC22713</strain>
    </source>
</reference>
<sequence>MSAQWTLPEIPSGSLGADMSSSGWSEDSTAYREEAHGSPQPPEPPTPSGKPTRPVSSQHQQQAPRDVQLSGDELLALWGRVGVHVGEAAVALHEKSKRALIGDGTFPGFVNAVIGHVPQAAPATPLQDGFSYGHLVYAQTGNTVQKRMSDIMPGDVIFLSEAKLKGHKGLQTYHQTVGVGGEPVVGIVCEFEVKKSKVKVYQANQHVGGQTVEMVSYRLEDLKSGNVKARRLSLMFLFLSNIQFQVFRVAEA</sequence>
<feature type="domain" description="BBC1/AIM3 cysteine proteinase-fold" evidence="2">
    <location>
        <begin position="60"/>
        <end position="231"/>
    </location>
</feature>
<dbReference type="EMBL" id="ML170217">
    <property type="protein sequence ID" value="TDL17740.1"/>
    <property type="molecule type" value="Genomic_DNA"/>
</dbReference>
<proteinExistence type="predicted"/>
<evidence type="ECO:0000259" key="2">
    <source>
        <dbReference type="Pfam" id="PF25459"/>
    </source>
</evidence>